<keyword evidence="2" id="KW-1185">Reference proteome</keyword>
<proteinExistence type="predicted"/>
<accession>A0ACC0LKS2</accession>
<reference evidence="1" key="1">
    <citation type="submission" date="2022-02" db="EMBL/GenBank/DDBJ databases">
        <title>Plant Genome Project.</title>
        <authorList>
            <person name="Zhang R.-G."/>
        </authorList>
    </citation>
    <scope>NUCLEOTIDE SEQUENCE</scope>
    <source>
        <strain evidence="1">AT1</strain>
    </source>
</reference>
<protein>
    <submittedName>
        <fullName evidence="1">Uncharacterized protein</fullName>
    </submittedName>
</protein>
<dbReference type="EMBL" id="CM046399">
    <property type="protein sequence ID" value="KAI8529126.1"/>
    <property type="molecule type" value="Genomic_DNA"/>
</dbReference>
<organism evidence="1 2">
    <name type="scientific">Rhododendron molle</name>
    <name type="common">Chinese azalea</name>
    <name type="synonym">Azalea mollis</name>
    <dbReference type="NCBI Taxonomy" id="49168"/>
    <lineage>
        <taxon>Eukaryota</taxon>
        <taxon>Viridiplantae</taxon>
        <taxon>Streptophyta</taxon>
        <taxon>Embryophyta</taxon>
        <taxon>Tracheophyta</taxon>
        <taxon>Spermatophyta</taxon>
        <taxon>Magnoliopsida</taxon>
        <taxon>eudicotyledons</taxon>
        <taxon>Gunneridae</taxon>
        <taxon>Pentapetalae</taxon>
        <taxon>asterids</taxon>
        <taxon>Ericales</taxon>
        <taxon>Ericaceae</taxon>
        <taxon>Ericoideae</taxon>
        <taxon>Rhodoreae</taxon>
        <taxon>Rhododendron</taxon>
    </lineage>
</organism>
<sequence length="106" mass="11996">MSSRDIASTTAWLESLKQIASQDKAATWHQKWPFFWLLTKFMSLDLPKDSMFLSLKDIEGEEHTVTACRRLEFLWVAVVLARSGGEGWFPAVVGQVVSLGALVLRR</sequence>
<name>A0ACC0LKS2_RHOML</name>
<comment type="caution">
    <text evidence="1">The sequence shown here is derived from an EMBL/GenBank/DDBJ whole genome shotgun (WGS) entry which is preliminary data.</text>
</comment>
<evidence type="ECO:0000313" key="1">
    <source>
        <dbReference type="EMBL" id="KAI8529126.1"/>
    </source>
</evidence>
<dbReference type="Proteomes" id="UP001062846">
    <property type="component" value="Chromosome 12"/>
</dbReference>
<gene>
    <name evidence="1" type="ORF">RHMOL_Rhmol12G0202100</name>
</gene>
<evidence type="ECO:0000313" key="2">
    <source>
        <dbReference type="Proteomes" id="UP001062846"/>
    </source>
</evidence>